<evidence type="ECO:0000256" key="8">
    <source>
        <dbReference type="SAM" id="SignalP"/>
    </source>
</evidence>
<comment type="caution">
    <text evidence="10">The sequence shown here is derived from an EMBL/GenBank/DDBJ whole genome shotgun (WGS) entry which is preliminary data.</text>
</comment>
<keyword evidence="6 7" id="KW-0998">Cell outer membrane</keyword>
<organism evidence="10 11">
    <name type="scientific">Mucilaginibacter oryzae</name>
    <dbReference type="NCBI Taxonomy" id="468058"/>
    <lineage>
        <taxon>Bacteria</taxon>
        <taxon>Pseudomonadati</taxon>
        <taxon>Bacteroidota</taxon>
        <taxon>Sphingobacteriia</taxon>
        <taxon>Sphingobacteriales</taxon>
        <taxon>Sphingobacteriaceae</taxon>
        <taxon>Mucilaginibacter</taxon>
    </lineage>
</organism>
<evidence type="ECO:0000313" key="10">
    <source>
        <dbReference type="EMBL" id="PWK72902.1"/>
    </source>
</evidence>
<dbReference type="EMBL" id="QGHA01000011">
    <property type="protein sequence ID" value="PWK72902.1"/>
    <property type="molecule type" value="Genomic_DNA"/>
</dbReference>
<name>A0A316H0R7_9SPHI</name>
<evidence type="ECO:0000256" key="1">
    <source>
        <dbReference type="ARBA" id="ARBA00004571"/>
    </source>
</evidence>
<accession>A0A316H0R7</accession>
<evidence type="ECO:0000259" key="9">
    <source>
        <dbReference type="Pfam" id="PF07715"/>
    </source>
</evidence>
<dbReference type="InterPro" id="IPR039426">
    <property type="entry name" value="TonB-dep_rcpt-like"/>
</dbReference>
<evidence type="ECO:0000256" key="5">
    <source>
        <dbReference type="ARBA" id="ARBA00023136"/>
    </source>
</evidence>
<reference evidence="10 11" key="1">
    <citation type="submission" date="2018-05" db="EMBL/GenBank/DDBJ databases">
        <title>Genomic Encyclopedia of Archaeal and Bacterial Type Strains, Phase II (KMG-II): from individual species to whole genera.</title>
        <authorList>
            <person name="Goeker M."/>
        </authorList>
    </citation>
    <scope>NUCLEOTIDE SEQUENCE [LARGE SCALE GENOMIC DNA]</scope>
    <source>
        <strain evidence="10 11">DSM 19975</strain>
    </source>
</reference>
<sequence length="1075" mass="119523">MKQFYQKSIGLACLLLLATGSFAQELPGLVQDMAGRPLAGVSVRVRGKINKGAVSVALTGEDGRFVLTAGRLDTLMLHKNGFLDRDIVVFDNSFLKVTLRREVEEIDEVKVVSTGYRTQALEKTTGSFEQLDKALINRSVSTGVLDRLNGVSTVQFDTRVGQQGNLSIRGRSTLFAGASPLIVLDNFPYNGDINNINPNDVESISILKDASAAAIWGVRASNGVIVITTRKGAKNKPMTVNFNANVNIAQKPDVFYLPRMSSSDFAGLEKDLFAKGFYSDDEQSYAHTALSPLVELLIAKRDGTIDPVAADRQIGALAGQDIRNDLRKYWYRKAVSQQYGLSLSGGSDKNTYFFSAGYDRNLSSLDGRFQRLNLRADNSFYWGKRLQLDAGVLLTSSKTLAGRNEPSSLISIDGKKPWPYARIADDHGNALPLNLDYRESFIKDSEAQGFLDWNYQPLDDYKNVDNRSDQLDLLLNTALKYHIGYGFDAELRYQLESGQTQGSWLYGPDSYYARNTVNQYTQTAGDGTLSRPVPAGGIMDASDSKLLSNSFRAQLNFKQAWGRHRLSMLGGYEYRNDHTRSRSFRDYGYNPAIEQASPVDYQTSYLLSNYSYFIDSTIPYLNASGDLDNYNLSWFGDAGYSFDDRYSLSGSIRRDESNLFGVNANQKGVPLYSVGLTWTISKEHFYRAGWMPRLKLRATYGYSGNVDNTLAAQTTIRYNALNPLSGQFYASVQNPPNPSLGWEKTGILNLAVDFSAFGDVLSGSVEYYRKKAKDLIGFRPLDQTTGVLNPATNQYQFKGNVAEMAGHGWELNLHSNNLGALALRWQTDLLLSYAANHVTRYYQSSDLAATYAANGITVSPLVGKPVYAILTYKWAGLDPQTGDPQGYLNGQVSKDYNALLAQTKVGDLQYVGSGVPTYFGNFRNTFSYQGIALSANIAYRFGYYFMRQAISYSALLNNRDVSTADYALRWQKPGDETRTRVPSFVYPVNARRDQFYSQSAVYAEKADNIRLQDLRLSYDAGGKLPERIGLKRLQVYLYAANLGLLWKATKTGLDPDHPYSLKLPKTVALGFTGTF</sequence>
<proteinExistence type="inferred from homology"/>
<feature type="signal peptide" evidence="8">
    <location>
        <begin position="1"/>
        <end position="23"/>
    </location>
</feature>
<dbReference type="Gene3D" id="2.170.130.10">
    <property type="entry name" value="TonB-dependent receptor, plug domain"/>
    <property type="match status" value="1"/>
</dbReference>
<evidence type="ECO:0000256" key="2">
    <source>
        <dbReference type="ARBA" id="ARBA00022448"/>
    </source>
</evidence>
<evidence type="ECO:0000313" key="11">
    <source>
        <dbReference type="Proteomes" id="UP000245678"/>
    </source>
</evidence>
<dbReference type="InterPro" id="IPR036942">
    <property type="entry name" value="Beta-barrel_TonB_sf"/>
</dbReference>
<feature type="domain" description="TonB-dependent receptor plug" evidence="9">
    <location>
        <begin position="121"/>
        <end position="224"/>
    </location>
</feature>
<dbReference type="Gene3D" id="2.40.170.20">
    <property type="entry name" value="TonB-dependent receptor, beta-barrel domain"/>
    <property type="match status" value="1"/>
</dbReference>
<protein>
    <submittedName>
        <fullName evidence="10">TonB-linked SusC/RagA family outer membrane protein</fullName>
    </submittedName>
</protein>
<dbReference type="SUPFAM" id="SSF56935">
    <property type="entry name" value="Porins"/>
    <property type="match status" value="1"/>
</dbReference>
<evidence type="ECO:0000256" key="3">
    <source>
        <dbReference type="ARBA" id="ARBA00022452"/>
    </source>
</evidence>
<dbReference type="SUPFAM" id="SSF49464">
    <property type="entry name" value="Carboxypeptidase regulatory domain-like"/>
    <property type="match status" value="1"/>
</dbReference>
<dbReference type="GO" id="GO:0009279">
    <property type="term" value="C:cell outer membrane"/>
    <property type="evidence" value="ECO:0007669"/>
    <property type="project" value="UniProtKB-SubCell"/>
</dbReference>
<dbReference type="AlphaFoldDB" id="A0A316H0R7"/>
<dbReference type="InterPro" id="IPR023996">
    <property type="entry name" value="TonB-dep_OMP_SusC/RagA"/>
</dbReference>
<keyword evidence="11" id="KW-1185">Reference proteome</keyword>
<dbReference type="InterPro" id="IPR023997">
    <property type="entry name" value="TonB-dep_OMP_SusC/RagA_CS"/>
</dbReference>
<dbReference type="InterPro" id="IPR012910">
    <property type="entry name" value="Plug_dom"/>
</dbReference>
<dbReference type="Pfam" id="PF07715">
    <property type="entry name" value="Plug"/>
    <property type="match status" value="1"/>
</dbReference>
<dbReference type="InterPro" id="IPR008969">
    <property type="entry name" value="CarboxyPept-like_regulatory"/>
</dbReference>
<comment type="similarity">
    <text evidence="7">Belongs to the TonB-dependent receptor family.</text>
</comment>
<keyword evidence="2 7" id="KW-0813">Transport</keyword>
<keyword evidence="5 7" id="KW-0472">Membrane</keyword>
<keyword evidence="3 7" id="KW-1134">Transmembrane beta strand</keyword>
<dbReference type="Proteomes" id="UP000245678">
    <property type="component" value="Unassembled WGS sequence"/>
</dbReference>
<gene>
    <name evidence="10" type="ORF">LX99_04232</name>
</gene>
<evidence type="ECO:0000256" key="6">
    <source>
        <dbReference type="ARBA" id="ARBA00023237"/>
    </source>
</evidence>
<comment type="subcellular location">
    <subcellularLocation>
        <location evidence="1 7">Cell outer membrane</location>
        <topology evidence="1 7">Multi-pass membrane protein</topology>
    </subcellularLocation>
</comment>
<dbReference type="NCBIfam" id="TIGR04057">
    <property type="entry name" value="SusC_RagA_signa"/>
    <property type="match status" value="1"/>
</dbReference>
<dbReference type="RefSeq" id="WP_109609597.1">
    <property type="nucleotide sequence ID" value="NZ_QGHA01000011.1"/>
</dbReference>
<keyword evidence="4 7" id="KW-0812">Transmembrane</keyword>
<dbReference type="PROSITE" id="PS52016">
    <property type="entry name" value="TONB_DEPENDENT_REC_3"/>
    <property type="match status" value="1"/>
</dbReference>
<feature type="chain" id="PRO_5016374527" evidence="8">
    <location>
        <begin position="24"/>
        <end position="1075"/>
    </location>
</feature>
<evidence type="ECO:0000256" key="7">
    <source>
        <dbReference type="PROSITE-ProRule" id="PRU01360"/>
    </source>
</evidence>
<dbReference type="NCBIfam" id="TIGR04056">
    <property type="entry name" value="OMP_RagA_SusC"/>
    <property type="match status" value="1"/>
</dbReference>
<evidence type="ECO:0000256" key="4">
    <source>
        <dbReference type="ARBA" id="ARBA00022692"/>
    </source>
</evidence>
<keyword evidence="8" id="KW-0732">Signal</keyword>
<dbReference type="InterPro" id="IPR037066">
    <property type="entry name" value="Plug_dom_sf"/>
</dbReference>